<reference evidence="1" key="2">
    <citation type="journal article" date="2015" name="Data Brief">
        <title>Shoot transcriptome of the giant reed, Arundo donax.</title>
        <authorList>
            <person name="Barrero R.A."/>
            <person name="Guerrero F.D."/>
            <person name="Moolhuijzen P."/>
            <person name="Goolsby J.A."/>
            <person name="Tidwell J."/>
            <person name="Bellgard S.E."/>
            <person name="Bellgard M.I."/>
        </authorList>
    </citation>
    <scope>NUCLEOTIDE SEQUENCE</scope>
    <source>
        <tissue evidence="1">Shoot tissue taken approximately 20 cm above the soil surface</tissue>
    </source>
</reference>
<protein>
    <submittedName>
        <fullName evidence="1">Uncharacterized protein</fullName>
    </submittedName>
</protein>
<dbReference type="AlphaFoldDB" id="A0A0A9BS84"/>
<evidence type="ECO:0000313" key="1">
    <source>
        <dbReference type="EMBL" id="JAD66156.1"/>
    </source>
</evidence>
<sequence length="29" mass="3418">MTPAKQETKLIHDKHLHESCNVSQLRFEP</sequence>
<reference evidence="1" key="1">
    <citation type="submission" date="2014-09" db="EMBL/GenBank/DDBJ databases">
        <authorList>
            <person name="Magalhaes I.L.F."/>
            <person name="Oliveira U."/>
            <person name="Santos F.R."/>
            <person name="Vidigal T.H.D.A."/>
            <person name="Brescovit A.D."/>
            <person name="Santos A.J."/>
        </authorList>
    </citation>
    <scope>NUCLEOTIDE SEQUENCE</scope>
    <source>
        <tissue evidence="1">Shoot tissue taken approximately 20 cm above the soil surface</tissue>
    </source>
</reference>
<accession>A0A0A9BS84</accession>
<organism evidence="1">
    <name type="scientific">Arundo donax</name>
    <name type="common">Giant reed</name>
    <name type="synonym">Donax arundinaceus</name>
    <dbReference type="NCBI Taxonomy" id="35708"/>
    <lineage>
        <taxon>Eukaryota</taxon>
        <taxon>Viridiplantae</taxon>
        <taxon>Streptophyta</taxon>
        <taxon>Embryophyta</taxon>
        <taxon>Tracheophyta</taxon>
        <taxon>Spermatophyta</taxon>
        <taxon>Magnoliopsida</taxon>
        <taxon>Liliopsida</taxon>
        <taxon>Poales</taxon>
        <taxon>Poaceae</taxon>
        <taxon>PACMAD clade</taxon>
        <taxon>Arundinoideae</taxon>
        <taxon>Arundineae</taxon>
        <taxon>Arundo</taxon>
    </lineage>
</organism>
<dbReference type="EMBL" id="GBRH01231739">
    <property type="protein sequence ID" value="JAD66156.1"/>
    <property type="molecule type" value="Transcribed_RNA"/>
</dbReference>
<proteinExistence type="predicted"/>
<name>A0A0A9BS84_ARUDO</name>